<dbReference type="EMBL" id="JBHSFN010000015">
    <property type="protein sequence ID" value="MFC4589134.1"/>
    <property type="molecule type" value="Genomic_DNA"/>
</dbReference>
<evidence type="ECO:0000256" key="1">
    <source>
        <dbReference type="ARBA" id="ARBA00022527"/>
    </source>
</evidence>
<keyword evidence="1" id="KW-0723">Serine/threonine-protein kinase</keyword>
<accession>A0ABV9EMA3</accession>
<keyword evidence="3" id="KW-0067">ATP-binding</keyword>
<dbReference type="Proteomes" id="UP001595891">
    <property type="component" value="Unassembled WGS sequence"/>
</dbReference>
<dbReference type="Gene3D" id="3.30.565.10">
    <property type="entry name" value="Histidine kinase-like ATPase, C-terminal domain"/>
    <property type="match status" value="1"/>
</dbReference>
<evidence type="ECO:0000313" key="3">
    <source>
        <dbReference type="EMBL" id="MFC4589134.1"/>
    </source>
</evidence>
<keyword evidence="4" id="KW-1185">Reference proteome</keyword>
<name>A0ABV9EMA3_9ACTN</name>
<keyword evidence="3" id="KW-0547">Nucleotide-binding</keyword>
<dbReference type="GO" id="GO:0005524">
    <property type="term" value="F:ATP binding"/>
    <property type="evidence" value="ECO:0007669"/>
    <property type="project" value="UniProtKB-KW"/>
</dbReference>
<proteinExistence type="predicted"/>
<comment type="caution">
    <text evidence="3">The sequence shown here is derived from an EMBL/GenBank/DDBJ whole genome shotgun (WGS) entry which is preliminary data.</text>
</comment>
<gene>
    <name evidence="3" type="ORF">ACFO8L_23795</name>
</gene>
<dbReference type="InterPro" id="IPR003594">
    <property type="entry name" value="HATPase_dom"/>
</dbReference>
<feature type="domain" description="Histidine kinase/HSP90-like ATPase" evidence="2">
    <location>
        <begin position="17"/>
        <end position="121"/>
    </location>
</feature>
<dbReference type="Pfam" id="PF13581">
    <property type="entry name" value="HATPase_c_2"/>
    <property type="match status" value="1"/>
</dbReference>
<dbReference type="PANTHER" id="PTHR35526:SF3">
    <property type="entry name" value="ANTI-SIGMA-F FACTOR RSBW"/>
    <property type="match status" value="1"/>
</dbReference>
<keyword evidence="1" id="KW-0808">Transferase</keyword>
<evidence type="ECO:0000313" key="4">
    <source>
        <dbReference type="Proteomes" id="UP001595891"/>
    </source>
</evidence>
<dbReference type="InterPro" id="IPR050267">
    <property type="entry name" value="Anti-sigma-factor_SerPK"/>
</dbReference>
<dbReference type="CDD" id="cd16936">
    <property type="entry name" value="HATPase_RsbW-like"/>
    <property type="match status" value="1"/>
</dbReference>
<keyword evidence="1" id="KW-0418">Kinase</keyword>
<sequence length="143" mass="15391">MYTLMGPNCLILPPVLSTAGTARRYIRRNLLEMGLEAKIEDAELVVSELVGNAVKANLVLVDGASENPTQGEEGGICLSLSLKSGAIRIEVWDADPAPPITIVPEQDDENGRGLLIVSRIAVGWGTWWPPEGGKIVWCELSLL</sequence>
<dbReference type="InterPro" id="IPR036890">
    <property type="entry name" value="HATPase_C_sf"/>
</dbReference>
<reference evidence="4" key="1">
    <citation type="journal article" date="2019" name="Int. J. Syst. Evol. Microbiol.">
        <title>The Global Catalogue of Microorganisms (GCM) 10K type strain sequencing project: providing services to taxonomists for standard genome sequencing and annotation.</title>
        <authorList>
            <consortium name="The Broad Institute Genomics Platform"/>
            <consortium name="The Broad Institute Genome Sequencing Center for Infectious Disease"/>
            <person name="Wu L."/>
            <person name="Ma J."/>
        </authorList>
    </citation>
    <scope>NUCLEOTIDE SEQUENCE [LARGE SCALE GENOMIC DNA]</scope>
    <source>
        <strain evidence="4">CCUG 49560</strain>
    </source>
</reference>
<dbReference type="SUPFAM" id="SSF55874">
    <property type="entry name" value="ATPase domain of HSP90 chaperone/DNA topoisomerase II/histidine kinase"/>
    <property type="match status" value="1"/>
</dbReference>
<protein>
    <submittedName>
        <fullName evidence="3">ATP-binding protein</fullName>
    </submittedName>
</protein>
<organism evidence="3 4">
    <name type="scientific">Sphaerisporangium corydalis</name>
    <dbReference type="NCBI Taxonomy" id="1441875"/>
    <lineage>
        <taxon>Bacteria</taxon>
        <taxon>Bacillati</taxon>
        <taxon>Actinomycetota</taxon>
        <taxon>Actinomycetes</taxon>
        <taxon>Streptosporangiales</taxon>
        <taxon>Streptosporangiaceae</taxon>
        <taxon>Sphaerisporangium</taxon>
    </lineage>
</organism>
<dbReference type="PANTHER" id="PTHR35526">
    <property type="entry name" value="ANTI-SIGMA-F FACTOR RSBW-RELATED"/>
    <property type="match status" value="1"/>
</dbReference>
<evidence type="ECO:0000259" key="2">
    <source>
        <dbReference type="Pfam" id="PF13581"/>
    </source>
</evidence>
<dbReference type="RefSeq" id="WP_262849787.1">
    <property type="nucleotide sequence ID" value="NZ_JANZYP010000090.1"/>
</dbReference>